<dbReference type="EMBL" id="JAGKQH010000002">
    <property type="protein sequence ID" value="KAG6605568.1"/>
    <property type="molecule type" value="Genomic_DNA"/>
</dbReference>
<feature type="non-terminal residue" evidence="3">
    <location>
        <position position="1"/>
    </location>
</feature>
<reference evidence="3 4" key="1">
    <citation type="journal article" date="2021" name="Hortic Res">
        <title>The domestication of Cucurbita argyrosperma as revealed by the genome of its wild relative.</title>
        <authorList>
            <person name="Barrera-Redondo J."/>
            <person name="Sanchez-de la Vega G."/>
            <person name="Aguirre-Liguori J.A."/>
            <person name="Castellanos-Morales G."/>
            <person name="Gutierrez-Guerrero Y.T."/>
            <person name="Aguirre-Dugua X."/>
            <person name="Aguirre-Planter E."/>
            <person name="Tenaillon M.I."/>
            <person name="Lira-Saade R."/>
            <person name="Eguiarte L.E."/>
        </authorList>
    </citation>
    <scope>NUCLEOTIDE SEQUENCE [LARGE SCALE GENOMIC DNA]</scope>
    <source>
        <strain evidence="3">JBR-2021</strain>
    </source>
</reference>
<evidence type="ECO:0000256" key="1">
    <source>
        <dbReference type="SAM" id="SignalP"/>
    </source>
</evidence>
<evidence type="ECO:0000313" key="3">
    <source>
        <dbReference type="EMBL" id="KAG6605568.1"/>
    </source>
</evidence>
<comment type="caution">
    <text evidence="3">The sequence shown here is derived from an EMBL/GenBank/DDBJ whole genome shotgun (WGS) entry which is preliminary data.</text>
</comment>
<keyword evidence="1" id="KW-0732">Signal</keyword>
<proteinExistence type="predicted"/>
<evidence type="ECO:0000313" key="4">
    <source>
        <dbReference type="Proteomes" id="UP000685013"/>
    </source>
</evidence>
<organism evidence="3 4">
    <name type="scientific">Cucurbita argyrosperma subsp. sororia</name>
    <dbReference type="NCBI Taxonomy" id="37648"/>
    <lineage>
        <taxon>Eukaryota</taxon>
        <taxon>Viridiplantae</taxon>
        <taxon>Streptophyta</taxon>
        <taxon>Embryophyta</taxon>
        <taxon>Tracheophyta</taxon>
        <taxon>Spermatophyta</taxon>
        <taxon>Magnoliopsida</taxon>
        <taxon>eudicotyledons</taxon>
        <taxon>Gunneridae</taxon>
        <taxon>Pentapetalae</taxon>
        <taxon>rosids</taxon>
        <taxon>fabids</taxon>
        <taxon>Cucurbitales</taxon>
        <taxon>Cucurbitaceae</taxon>
        <taxon>Cucurbiteae</taxon>
        <taxon>Cucurbita</taxon>
    </lineage>
</organism>
<keyword evidence="4" id="KW-1185">Reference proteome</keyword>
<feature type="domain" description="Rhamnogalacturonase A/B/Epimerase-like pectate lyase" evidence="2">
    <location>
        <begin position="41"/>
        <end position="124"/>
    </location>
</feature>
<name>A0AAV6NZT8_9ROSI</name>
<dbReference type="Proteomes" id="UP000685013">
    <property type="component" value="Chromosome 2"/>
</dbReference>
<gene>
    <name evidence="3" type="ORF">SDJN03_02885</name>
</gene>
<feature type="chain" id="PRO_5043361151" evidence="1">
    <location>
        <begin position="24"/>
        <end position="225"/>
    </location>
</feature>
<feature type="signal peptide" evidence="1">
    <location>
        <begin position="1"/>
        <end position="23"/>
    </location>
</feature>
<dbReference type="Pfam" id="PF12708">
    <property type="entry name" value="Pect-lyase_RHGA_epim"/>
    <property type="match status" value="1"/>
</dbReference>
<dbReference type="InterPro" id="IPR051801">
    <property type="entry name" value="GH28_Enzymes"/>
</dbReference>
<sequence>MMPFFLFIFICFAALLSSPLAAGELTTCSGIVPMKYRSDKISIADFGGVGDGRTLNTRAFRAAIYRIQHLRRRGGTLLYIPPGVYLTESFNLTSHMTLYLAKDAVIKAVQDSSNWPVIEPLPSYGRGREPPWWKIDRHFWKLKFSPPWPNLFEASLYGYNCDAQDLWRDQEDFINRPSQRPNRRMIENSSLTFQETINIKVLKFIRLVCFRLAILTHFIVSLWRS</sequence>
<dbReference type="InterPro" id="IPR024535">
    <property type="entry name" value="RHGA/B-epi-like_pectate_lyase"/>
</dbReference>
<protein>
    <submittedName>
        <fullName evidence="3">Polygalacturonase</fullName>
    </submittedName>
</protein>
<dbReference type="PANTHER" id="PTHR31339:SF3">
    <property type="entry name" value="PECTIN LYASE-LIKE SUPERFAMILY PROTEIN"/>
    <property type="match status" value="1"/>
</dbReference>
<dbReference type="AlphaFoldDB" id="A0AAV6NZT8"/>
<dbReference type="PANTHER" id="PTHR31339">
    <property type="entry name" value="PECTIN LYASE-RELATED"/>
    <property type="match status" value="1"/>
</dbReference>
<accession>A0AAV6NZT8</accession>
<evidence type="ECO:0000259" key="2">
    <source>
        <dbReference type="Pfam" id="PF12708"/>
    </source>
</evidence>